<dbReference type="PANTHER" id="PTHR40074:SF2">
    <property type="entry name" value="O-ACETYLTRANSFERASE WECH"/>
    <property type="match status" value="1"/>
</dbReference>
<dbReference type="EMBL" id="RBZM01000006">
    <property type="protein sequence ID" value="RKP53202.1"/>
    <property type="molecule type" value="Genomic_DNA"/>
</dbReference>
<keyword evidence="3" id="KW-1003">Cell membrane</keyword>
<feature type="transmembrane region" description="Helical" evidence="7">
    <location>
        <begin position="37"/>
        <end position="56"/>
    </location>
</feature>
<dbReference type="RefSeq" id="WP_120977947.1">
    <property type="nucleotide sequence ID" value="NZ_RBZM01000006.1"/>
</dbReference>
<feature type="transmembrane region" description="Helical" evidence="7">
    <location>
        <begin position="242"/>
        <end position="261"/>
    </location>
</feature>
<comment type="similarity">
    <text evidence="2">Belongs to the acyltransferase 3 family.</text>
</comment>
<evidence type="ECO:0000256" key="7">
    <source>
        <dbReference type="SAM" id="Phobius"/>
    </source>
</evidence>
<proteinExistence type="inferred from homology"/>
<evidence type="ECO:0000259" key="8">
    <source>
        <dbReference type="Pfam" id="PF01757"/>
    </source>
</evidence>
<dbReference type="GO" id="GO:0016413">
    <property type="term" value="F:O-acetyltransferase activity"/>
    <property type="evidence" value="ECO:0007669"/>
    <property type="project" value="TreeGrafter"/>
</dbReference>
<feature type="domain" description="Acyltransferase 3" evidence="8">
    <location>
        <begin position="7"/>
        <end position="321"/>
    </location>
</feature>
<dbReference type="Proteomes" id="UP000282076">
    <property type="component" value="Unassembled WGS sequence"/>
</dbReference>
<feature type="transmembrane region" description="Helical" evidence="7">
    <location>
        <begin position="77"/>
        <end position="97"/>
    </location>
</feature>
<sequence length="363" mass="41846">MEKKFIKEVNSIRAIACLCVVFLHAIQQRLFTWNNNALHTVLGLLAFGTATFVFLSELILSRSYPDRLPSFFIKKRVIPILVPFIVFCFFYAFIANYDNIPHLIRAFTFNLLGNYHGPWFILVILQFYALHQIFVKYLSKVSAFIILTGSFFINMAYLAIFNLCAPPRETGFIAFLWEGGYWVPCLGWLFYFSLAYYCGKNYERFIQELTEHRSFVLIAPIFAMALVVYVDSFHIMPYGSKRMDMILFTVAMVLSLFLIFSQLKKQPAILEFVSQYSFGIFLIHLFFIKVTNKALHVLGLRLGYFEIPILFLSAVIASVIVVHAVNKLPLGKYLIGGLRSTVKTVDPYRQEIRTGEGLEVIKQ</sequence>
<protein>
    <recommendedName>
        <fullName evidence="8">Acyltransferase 3 domain-containing protein</fullName>
    </recommendedName>
</protein>
<feature type="transmembrane region" description="Helical" evidence="7">
    <location>
        <begin position="117"/>
        <end position="134"/>
    </location>
</feature>
<evidence type="ECO:0000256" key="3">
    <source>
        <dbReference type="ARBA" id="ARBA00022475"/>
    </source>
</evidence>
<name>A0A494XTQ4_9BACL</name>
<evidence type="ECO:0000256" key="2">
    <source>
        <dbReference type="ARBA" id="ARBA00007400"/>
    </source>
</evidence>
<evidence type="ECO:0000256" key="1">
    <source>
        <dbReference type="ARBA" id="ARBA00004651"/>
    </source>
</evidence>
<organism evidence="9 10">
    <name type="scientific">Cohnella endophytica</name>
    <dbReference type="NCBI Taxonomy" id="2419778"/>
    <lineage>
        <taxon>Bacteria</taxon>
        <taxon>Bacillati</taxon>
        <taxon>Bacillota</taxon>
        <taxon>Bacilli</taxon>
        <taxon>Bacillales</taxon>
        <taxon>Paenibacillaceae</taxon>
        <taxon>Cohnella</taxon>
    </lineage>
</organism>
<keyword evidence="10" id="KW-1185">Reference proteome</keyword>
<dbReference type="InterPro" id="IPR002656">
    <property type="entry name" value="Acyl_transf_3_dom"/>
</dbReference>
<comment type="subcellular location">
    <subcellularLocation>
        <location evidence="1">Cell membrane</location>
        <topology evidence="1">Multi-pass membrane protein</topology>
    </subcellularLocation>
</comment>
<keyword evidence="5 7" id="KW-1133">Transmembrane helix</keyword>
<feature type="transmembrane region" description="Helical" evidence="7">
    <location>
        <begin position="181"/>
        <end position="199"/>
    </location>
</feature>
<dbReference type="Pfam" id="PF01757">
    <property type="entry name" value="Acyl_transf_3"/>
    <property type="match status" value="1"/>
</dbReference>
<dbReference type="OrthoDB" id="65129at2"/>
<feature type="transmembrane region" description="Helical" evidence="7">
    <location>
        <begin position="141"/>
        <end position="161"/>
    </location>
</feature>
<evidence type="ECO:0000256" key="6">
    <source>
        <dbReference type="ARBA" id="ARBA00023136"/>
    </source>
</evidence>
<dbReference type="AlphaFoldDB" id="A0A494XTQ4"/>
<feature type="transmembrane region" description="Helical" evidence="7">
    <location>
        <begin position="307"/>
        <end position="325"/>
    </location>
</feature>
<evidence type="ECO:0000256" key="4">
    <source>
        <dbReference type="ARBA" id="ARBA00022692"/>
    </source>
</evidence>
<dbReference type="GO" id="GO:0005886">
    <property type="term" value="C:plasma membrane"/>
    <property type="evidence" value="ECO:0007669"/>
    <property type="project" value="UniProtKB-SubCell"/>
</dbReference>
<feature type="transmembrane region" description="Helical" evidence="7">
    <location>
        <begin position="12"/>
        <end position="31"/>
    </location>
</feature>
<dbReference type="GO" id="GO:0009246">
    <property type="term" value="P:enterobacterial common antigen biosynthetic process"/>
    <property type="evidence" value="ECO:0007669"/>
    <property type="project" value="TreeGrafter"/>
</dbReference>
<reference evidence="9 10" key="1">
    <citation type="submission" date="2018-10" db="EMBL/GenBank/DDBJ databases">
        <title>Cohnella sp. M2MS4P-1, whole genome shotgun sequence.</title>
        <authorList>
            <person name="Tuo L."/>
        </authorList>
    </citation>
    <scope>NUCLEOTIDE SEQUENCE [LARGE SCALE GENOMIC DNA]</scope>
    <source>
        <strain evidence="9 10">M2MS4P-1</strain>
    </source>
</reference>
<feature type="transmembrane region" description="Helical" evidence="7">
    <location>
        <begin position="268"/>
        <end position="287"/>
    </location>
</feature>
<dbReference type="PANTHER" id="PTHR40074">
    <property type="entry name" value="O-ACETYLTRANSFERASE WECH"/>
    <property type="match status" value="1"/>
</dbReference>
<evidence type="ECO:0000256" key="5">
    <source>
        <dbReference type="ARBA" id="ARBA00022989"/>
    </source>
</evidence>
<keyword evidence="6 7" id="KW-0472">Membrane</keyword>
<keyword evidence="4 7" id="KW-0812">Transmembrane</keyword>
<evidence type="ECO:0000313" key="10">
    <source>
        <dbReference type="Proteomes" id="UP000282076"/>
    </source>
</evidence>
<comment type="caution">
    <text evidence="9">The sequence shown here is derived from an EMBL/GenBank/DDBJ whole genome shotgun (WGS) entry which is preliminary data.</text>
</comment>
<gene>
    <name evidence="9" type="ORF">D7Z26_15865</name>
</gene>
<accession>A0A494XTQ4</accession>
<evidence type="ECO:0000313" key="9">
    <source>
        <dbReference type="EMBL" id="RKP53202.1"/>
    </source>
</evidence>
<feature type="transmembrane region" description="Helical" evidence="7">
    <location>
        <begin position="215"/>
        <end position="236"/>
    </location>
</feature>